<sequence>MGSEPAKVGFGGKVDTRSIKELVLSLKSEFQSSKFEYVASVLASREEKLKREIAAKGKENHDLLLDKEQARLYTIKLEVELRKCADRVNSFEEEMKKLQAIHLAGSAEVGRGRVQASPENRGESVRLTADGNGIASASGVKKVDGSKQSNLEMNVKKEKEDSVSEGIRVCKKVDERDKLGIEMNAKKENEEAQNGGNGKIGLSRSVNPKSYEADTSAGKHGNTRPTPAAGTVIELSDSDDECTPSKAQKEVTPKQLHAGAGHAGKLAVEDGTGVLKRNYSISGENDKSGRSEKLTKHQDNVHIGRTVAAPSNQGSLRPSFAALAAASSSSSSASSDDEFDIVH</sequence>
<gene>
    <name evidence="2" type="ORF">LITE_LOCUS14036</name>
</gene>
<name>A0AAV0JHW9_9ROSI</name>
<evidence type="ECO:0000313" key="3">
    <source>
        <dbReference type="Proteomes" id="UP001154282"/>
    </source>
</evidence>
<feature type="region of interest" description="Disordered" evidence="1">
    <location>
        <begin position="110"/>
        <end position="166"/>
    </location>
</feature>
<proteinExistence type="predicted"/>
<dbReference type="AlphaFoldDB" id="A0AAV0JHW9"/>
<protein>
    <submittedName>
        <fullName evidence="2">Uncharacterized protein</fullName>
    </submittedName>
</protein>
<feature type="region of interest" description="Disordered" evidence="1">
    <location>
        <begin position="178"/>
        <end position="264"/>
    </location>
</feature>
<organism evidence="2 3">
    <name type="scientific">Linum tenue</name>
    <dbReference type="NCBI Taxonomy" id="586396"/>
    <lineage>
        <taxon>Eukaryota</taxon>
        <taxon>Viridiplantae</taxon>
        <taxon>Streptophyta</taxon>
        <taxon>Embryophyta</taxon>
        <taxon>Tracheophyta</taxon>
        <taxon>Spermatophyta</taxon>
        <taxon>Magnoliopsida</taxon>
        <taxon>eudicotyledons</taxon>
        <taxon>Gunneridae</taxon>
        <taxon>Pentapetalae</taxon>
        <taxon>rosids</taxon>
        <taxon>fabids</taxon>
        <taxon>Malpighiales</taxon>
        <taxon>Linaceae</taxon>
        <taxon>Linum</taxon>
    </lineage>
</organism>
<feature type="region of interest" description="Disordered" evidence="1">
    <location>
        <begin position="324"/>
        <end position="343"/>
    </location>
</feature>
<dbReference type="EMBL" id="CAMGYJ010000005">
    <property type="protein sequence ID" value="CAI0408615.1"/>
    <property type="molecule type" value="Genomic_DNA"/>
</dbReference>
<feature type="compositionally biased region" description="Basic and acidic residues" evidence="1">
    <location>
        <begin position="178"/>
        <end position="190"/>
    </location>
</feature>
<evidence type="ECO:0000256" key="1">
    <source>
        <dbReference type="SAM" id="MobiDB-lite"/>
    </source>
</evidence>
<dbReference type="PANTHER" id="PTHR34380">
    <property type="entry name" value="BNAA03G12380D PROTEIN"/>
    <property type="match status" value="1"/>
</dbReference>
<reference evidence="2" key="1">
    <citation type="submission" date="2022-08" db="EMBL/GenBank/DDBJ databases">
        <authorList>
            <person name="Gutierrez-Valencia J."/>
        </authorList>
    </citation>
    <scope>NUCLEOTIDE SEQUENCE</scope>
</reference>
<feature type="region of interest" description="Disordered" evidence="1">
    <location>
        <begin position="279"/>
        <end position="315"/>
    </location>
</feature>
<accession>A0AAV0JHW9</accession>
<dbReference type="PANTHER" id="PTHR34380:SF1">
    <property type="entry name" value="OS01G0221300 PROTEIN"/>
    <property type="match status" value="1"/>
</dbReference>
<evidence type="ECO:0000313" key="2">
    <source>
        <dbReference type="EMBL" id="CAI0408615.1"/>
    </source>
</evidence>
<keyword evidence="3" id="KW-1185">Reference proteome</keyword>
<dbReference type="Proteomes" id="UP001154282">
    <property type="component" value="Unassembled WGS sequence"/>
</dbReference>
<feature type="compositionally biased region" description="Basic and acidic residues" evidence="1">
    <location>
        <begin position="284"/>
        <end position="302"/>
    </location>
</feature>
<feature type="compositionally biased region" description="Low complexity" evidence="1">
    <location>
        <begin position="324"/>
        <end position="334"/>
    </location>
</feature>
<comment type="caution">
    <text evidence="2">The sequence shown here is derived from an EMBL/GenBank/DDBJ whole genome shotgun (WGS) entry which is preliminary data.</text>
</comment>